<dbReference type="AlphaFoldDB" id="A0A3P7MY69"/>
<feature type="compositionally biased region" description="Polar residues" evidence="1">
    <location>
        <begin position="106"/>
        <end position="116"/>
    </location>
</feature>
<protein>
    <submittedName>
        <fullName evidence="2">Uncharacterized protein</fullName>
    </submittedName>
</protein>
<evidence type="ECO:0000313" key="3">
    <source>
        <dbReference type="Proteomes" id="UP000271889"/>
    </source>
</evidence>
<proteinExistence type="predicted"/>
<gene>
    <name evidence="2" type="ORF">CGOC_LOCUS10723</name>
</gene>
<name>A0A3P7MY69_CYLGO</name>
<evidence type="ECO:0000256" key="1">
    <source>
        <dbReference type="SAM" id="MobiDB-lite"/>
    </source>
</evidence>
<organism evidence="2 3">
    <name type="scientific">Cylicostephanus goldi</name>
    <name type="common">Nematode worm</name>
    <dbReference type="NCBI Taxonomy" id="71465"/>
    <lineage>
        <taxon>Eukaryota</taxon>
        <taxon>Metazoa</taxon>
        <taxon>Ecdysozoa</taxon>
        <taxon>Nematoda</taxon>
        <taxon>Chromadorea</taxon>
        <taxon>Rhabditida</taxon>
        <taxon>Rhabditina</taxon>
        <taxon>Rhabditomorpha</taxon>
        <taxon>Strongyloidea</taxon>
        <taxon>Strongylidae</taxon>
        <taxon>Cylicostephanus</taxon>
    </lineage>
</organism>
<sequence length="116" mass="12808">MEKDTSVSELLRKREELLRLLQEEDEDVDYEVSEDGESGEEEDGGGVDDNGAKEEERTSQDKDTTDDAQPPSPKRARLNNVDDEISNSSLPENHWEGTNGACPYKASSNSASAFDV</sequence>
<accession>A0A3P7MY69</accession>
<dbReference type="EMBL" id="UYRV01112660">
    <property type="protein sequence ID" value="VDN27687.1"/>
    <property type="molecule type" value="Genomic_DNA"/>
</dbReference>
<feature type="compositionally biased region" description="Basic and acidic residues" evidence="1">
    <location>
        <begin position="50"/>
        <end position="65"/>
    </location>
</feature>
<reference evidence="2 3" key="1">
    <citation type="submission" date="2018-11" db="EMBL/GenBank/DDBJ databases">
        <authorList>
            <consortium name="Pathogen Informatics"/>
        </authorList>
    </citation>
    <scope>NUCLEOTIDE SEQUENCE [LARGE SCALE GENOMIC DNA]</scope>
</reference>
<feature type="compositionally biased region" description="Acidic residues" evidence="1">
    <location>
        <begin position="23"/>
        <end position="46"/>
    </location>
</feature>
<feature type="region of interest" description="Disordered" evidence="1">
    <location>
        <begin position="20"/>
        <end position="116"/>
    </location>
</feature>
<evidence type="ECO:0000313" key="2">
    <source>
        <dbReference type="EMBL" id="VDN27687.1"/>
    </source>
</evidence>
<keyword evidence="3" id="KW-1185">Reference proteome</keyword>
<dbReference type="Proteomes" id="UP000271889">
    <property type="component" value="Unassembled WGS sequence"/>
</dbReference>